<proteinExistence type="predicted"/>
<reference evidence="1 2" key="1">
    <citation type="journal article" date="2022" name="DNA Res.">
        <title>Chromosomal-level genome assembly of the orchid tree Bauhinia variegata (Leguminosae; Cercidoideae) supports the allotetraploid origin hypothesis of Bauhinia.</title>
        <authorList>
            <person name="Zhong Y."/>
            <person name="Chen Y."/>
            <person name="Zheng D."/>
            <person name="Pang J."/>
            <person name="Liu Y."/>
            <person name="Luo S."/>
            <person name="Meng S."/>
            <person name="Qian L."/>
            <person name="Wei D."/>
            <person name="Dai S."/>
            <person name="Zhou R."/>
        </authorList>
    </citation>
    <scope>NUCLEOTIDE SEQUENCE [LARGE SCALE GENOMIC DNA]</scope>
    <source>
        <strain evidence="1">BV-YZ2020</strain>
    </source>
</reference>
<protein>
    <submittedName>
        <fullName evidence="1">Uncharacterized protein</fullName>
    </submittedName>
</protein>
<accession>A0ACB9Q115</accession>
<dbReference type="EMBL" id="CM039427">
    <property type="protein sequence ID" value="KAI4354285.1"/>
    <property type="molecule type" value="Genomic_DNA"/>
</dbReference>
<name>A0ACB9Q115_BAUVA</name>
<dbReference type="Proteomes" id="UP000828941">
    <property type="component" value="Chromosome 2"/>
</dbReference>
<gene>
    <name evidence="1" type="ORF">L6164_003161</name>
</gene>
<evidence type="ECO:0000313" key="2">
    <source>
        <dbReference type="Proteomes" id="UP000828941"/>
    </source>
</evidence>
<organism evidence="1 2">
    <name type="scientific">Bauhinia variegata</name>
    <name type="common">Purple orchid tree</name>
    <name type="synonym">Phanera variegata</name>
    <dbReference type="NCBI Taxonomy" id="167791"/>
    <lineage>
        <taxon>Eukaryota</taxon>
        <taxon>Viridiplantae</taxon>
        <taxon>Streptophyta</taxon>
        <taxon>Embryophyta</taxon>
        <taxon>Tracheophyta</taxon>
        <taxon>Spermatophyta</taxon>
        <taxon>Magnoliopsida</taxon>
        <taxon>eudicotyledons</taxon>
        <taxon>Gunneridae</taxon>
        <taxon>Pentapetalae</taxon>
        <taxon>rosids</taxon>
        <taxon>fabids</taxon>
        <taxon>Fabales</taxon>
        <taxon>Fabaceae</taxon>
        <taxon>Cercidoideae</taxon>
        <taxon>Cercideae</taxon>
        <taxon>Bauhiniinae</taxon>
        <taxon>Bauhinia</taxon>
    </lineage>
</organism>
<sequence>MNYAFNFPYLEDLVIWQCPNLKKFSNGVSSTLNLEHIEGEGGGDLFEFNLNSTGMYKYKVISEDDLPDVDEVMSEGDFSDEDMSEGDFSDQDIEEEGNVEEHKEHEEEKEENVNGCVTEQSTISYPESRDIDLQASTNEDITLSTPLLAISQEYQTSGKGGSQKKIEDMNAIEQSTTSYSENMEAHKKQKQGFEISISNFDSEKMLQEQHINFRENMGETTNIDDDKGFPLEILTEATSSLDSIIEEPMSEQVLMGRQEGLDQNQVTIEFLDKTDEIPEAVHKVIELINNSVSTVSTSKELQGLVRCSPSSQPFSSIANAADINAGSLEVKPIEVVQSTQDCQQSDSNGSKSNSSLQTQTMRRHGGELQEKEVHQEPKKPHISPTNKGESIKERAEEVAQKDSTARKLELPISPLAYEENKASKKLQLLATNSHLSPISRSPPANSYQPLGHVTEASRSFPLPPIIDTTATSSPTTSLLEGLLSWLHLLLSSEDMSYLRDGFSRYPWALNLLESWSDKCWNWSYFVIFAHVLCILQTTTTTNLSEALYAELSSSLITLGNVGFDANWIAAVHTRISDCQVSLTSFHEAKALRDTKDAIASRLIEFESLVDAMRAELAGIDDMLAKYAHKEELARNIISNTAHETR</sequence>
<keyword evidence="2" id="KW-1185">Reference proteome</keyword>
<evidence type="ECO:0000313" key="1">
    <source>
        <dbReference type="EMBL" id="KAI4354285.1"/>
    </source>
</evidence>
<comment type="caution">
    <text evidence="1">The sequence shown here is derived from an EMBL/GenBank/DDBJ whole genome shotgun (WGS) entry which is preliminary data.</text>
</comment>